<evidence type="ECO:0000313" key="5">
    <source>
        <dbReference type="Proteomes" id="UP000256269"/>
    </source>
</evidence>
<dbReference type="OrthoDB" id="2630173at2"/>
<dbReference type="GO" id="GO:0070007">
    <property type="term" value="F:glutamic-type endopeptidase activity"/>
    <property type="evidence" value="ECO:0007669"/>
    <property type="project" value="InterPro"/>
</dbReference>
<dbReference type="PANTHER" id="PTHR37536:SF1">
    <property type="entry name" value="ASPERGILLOPEPSIN, PUTAITVE (AFU_ORTHOLOGUE AFUA_7G01200)"/>
    <property type="match status" value="1"/>
</dbReference>
<sequence>MRVPLIALFLGASLLVPTQAGPAGAAAGHTDGTGATRTNDHWSGYSAHSDTYSSVSASWTEPSVDCSTGGEVVFWVGLDGDGNDNVEQTGTHVLCRNGRAVHTGWWETFPCYNIIDYGHTVRAGDKIDATVTDNGDGTYQLYLRDETQGWIEQPNKRACSGAGDVSAEVITETPEYSNGPSALADFGTVTYTNVTIDGQPLSSAGPQAINMARHGRTIDTTSAISGGTRFSNTWLATS</sequence>
<dbReference type="Gene3D" id="2.60.120.700">
    <property type="entry name" value="Peptidase G1"/>
    <property type="match status" value="1"/>
</dbReference>
<reference evidence="4 5" key="1">
    <citation type="submission" date="2018-08" db="EMBL/GenBank/DDBJ databases">
        <title>Genomic Encyclopedia of Archaeal and Bacterial Type Strains, Phase II (KMG-II): from individual species to whole genera.</title>
        <authorList>
            <person name="Goeker M."/>
        </authorList>
    </citation>
    <scope>NUCLEOTIDE SEQUENCE [LARGE SCALE GENOMIC DNA]</scope>
    <source>
        <strain evidence="4 5">DSM 45791</strain>
    </source>
</reference>
<dbReference type="CDD" id="cd13426">
    <property type="entry name" value="Peptidase_G1"/>
    <property type="match status" value="1"/>
</dbReference>
<dbReference type="PANTHER" id="PTHR37536">
    <property type="entry name" value="PUTATIVE (AFU_ORTHOLOGUE AFUA_3G02970)-RELATED"/>
    <property type="match status" value="1"/>
</dbReference>
<dbReference type="EMBL" id="QUNO01000018">
    <property type="protein sequence ID" value="REH35311.1"/>
    <property type="molecule type" value="Genomic_DNA"/>
</dbReference>
<dbReference type="GO" id="GO:0006508">
    <property type="term" value="P:proteolysis"/>
    <property type="evidence" value="ECO:0007669"/>
    <property type="project" value="InterPro"/>
</dbReference>
<evidence type="ECO:0000313" key="4">
    <source>
        <dbReference type="EMBL" id="REH35311.1"/>
    </source>
</evidence>
<accession>A0A3E0H123</accession>
<name>A0A3E0H123_9PSEU</name>
<gene>
    <name evidence="4" type="ORF">BCF44_118171</name>
</gene>
<feature type="chain" id="PRO_5017533392" evidence="3">
    <location>
        <begin position="26"/>
        <end position="238"/>
    </location>
</feature>
<keyword evidence="5" id="KW-1185">Reference proteome</keyword>
<evidence type="ECO:0000256" key="1">
    <source>
        <dbReference type="PIRSR" id="PIRSR600250-50"/>
    </source>
</evidence>
<protein>
    <submittedName>
        <fullName evidence="4">Peptidase A4-like protein</fullName>
    </submittedName>
</protein>
<evidence type="ECO:0000256" key="3">
    <source>
        <dbReference type="SAM" id="SignalP"/>
    </source>
</evidence>
<dbReference type="RefSeq" id="WP_116180062.1">
    <property type="nucleotide sequence ID" value="NZ_CP144375.1"/>
</dbReference>
<dbReference type="InterPro" id="IPR038656">
    <property type="entry name" value="Peptidase_G1_sf"/>
</dbReference>
<feature type="active site" description="Proton acceptor" evidence="1">
    <location>
        <position position="172"/>
    </location>
</feature>
<dbReference type="SUPFAM" id="SSF49899">
    <property type="entry name" value="Concanavalin A-like lectins/glucanases"/>
    <property type="match status" value="1"/>
</dbReference>
<feature type="compositionally biased region" description="Low complexity" evidence="2">
    <location>
        <begin position="21"/>
        <end position="37"/>
    </location>
</feature>
<dbReference type="Proteomes" id="UP000256269">
    <property type="component" value="Unassembled WGS sequence"/>
</dbReference>
<dbReference type="InterPro" id="IPR013320">
    <property type="entry name" value="ConA-like_dom_sf"/>
</dbReference>
<evidence type="ECO:0000256" key="2">
    <source>
        <dbReference type="SAM" id="MobiDB-lite"/>
    </source>
</evidence>
<dbReference type="InterPro" id="IPR000250">
    <property type="entry name" value="Peptidase_G1"/>
</dbReference>
<organism evidence="4 5">
    <name type="scientific">Kutzneria buriramensis</name>
    <dbReference type="NCBI Taxonomy" id="1045776"/>
    <lineage>
        <taxon>Bacteria</taxon>
        <taxon>Bacillati</taxon>
        <taxon>Actinomycetota</taxon>
        <taxon>Actinomycetes</taxon>
        <taxon>Pseudonocardiales</taxon>
        <taxon>Pseudonocardiaceae</taxon>
        <taxon>Kutzneria</taxon>
    </lineage>
</organism>
<proteinExistence type="predicted"/>
<comment type="caution">
    <text evidence="4">The sequence shown here is derived from an EMBL/GenBank/DDBJ whole genome shotgun (WGS) entry which is preliminary data.</text>
</comment>
<dbReference type="Pfam" id="PF01828">
    <property type="entry name" value="Peptidase_A4"/>
    <property type="match status" value="1"/>
</dbReference>
<feature type="region of interest" description="Disordered" evidence="2">
    <location>
        <begin position="21"/>
        <end position="40"/>
    </location>
</feature>
<feature type="signal peptide" evidence="3">
    <location>
        <begin position="1"/>
        <end position="25"/>
    </location>
</feature>
<keyword evidence="3" id="KW-0732">Signal</keyword>
<dbReference type="AlphaFoldDB" id="A0A3E0H123"/>